<name>A0A4U6XFV0_9PEZI</name>
<dbReference type="InterPro" id="IPR037401">
    <property type="entry name" value="SnoaL-like"/>
</dbReference>
<proteinExistence type="predicted"/>
<sequence length="167" mass="18443">MRAFSLLSLGINALAWAANADYVEPCDKPTAAASLPYCPPRPATPEEQRVVLDEFITAFYHERNATKAVLNHLAEDYIQHNPNALSGRQNALEALAPFISPTSVNNTIIHTAMVNNTAYIHYRMDLAAGGEPFAVVDIFRFEGTCIMQHWDVAQQRPANATNPIAMF</sequence>
<keyword evidence="1" id="KW-0732">Signal</keyword>
<dbReference type="SUPFAM" id="SSF54427">
    <property type="entry name" value="NTF2-like"/>
    <property type="match status" value="1"/>
</dbReference>
<feature type="signal peptide" evidence="1">
    <location>
        <begin position="1"/>
        <end position="20"/>
    </location>
</feature>
<evidence type="ECO:0000313" key="3">
    <source>
        <dbReference type="EMBL" id="TKW54434.1"/>
    </source>
</evidence>
<dbReference type="Proteomes" id="UP000310108">
    <property type="component" value="Unassembled WGS sequence"/>
</dbReference>
<dbReference type="Gene3D" id="3.10.450.50">
    <property type="match status" value="1"/>
</dbReference>
<gene>
    <name evidence="3" type="ORF">CTA1_9712</name>
</gene>
<evidence type="ECO:0000313" key="4">
    <source>
        <dbReference type="Proteomes" id="UP000310108"/>
    </source>
</evidence>
<keyword evidence="4" id="KW-1185">Reference proteome</keyword>
<feature type="chain" id="PRO_5020628850" description="SnoaL-like domain-containing protein" evidence="1">
    <location>
        <begin position="21"/>
        <end position="167"/>
    </location>
</feature>
<dbReference type="InterPro" id="IPR032710">
    <property type="entry name" value="NTF2-like_dom_sf"/>
</dbReference>
<feature type="domain" description="SnoaL-like" evidence="2">
    <location>
        <begin position="55"/>
        <end position="144"/>
    </location>
</feature>
<dbReference type="Pfam" id="PF12680">
    <property type="entry name" value="SnoaL_2"/>
    <property type="match status" value="1"/>
</dbReference>
<protein>
    <recommendedName>
        <fullName evidence="2">SnoaL-like domain-containing protein</fullName>
    </recommendedName>
</protein>
<comment type="caution">
    <text evidence="3">The sequence shown here is derived from an EMBL/GenBank/DDBJ whole genome shotgun (WGS) entry which is preliminary data.</text>
</comment>
<evidence type="ECO:0000259" key="2">
    <source>
        <dbReference type="Pfam" id="PF12680"/>
    </source>
</evidence>
<dbReference type="AlphaFoldDB" id="A0A4U6XFV0"/>
<accession>A0A4U6XFV0</accession>
<dbReference type="OrthoDB" id="2820488at2759"/>
<organism evidence="3 4">
    <name type="scientific">Colletotrichum tanaceti</name>
    <dbReference type="NCBI Taxonomy" id="1306861"/>
    <lineage>
        <taxon>Eukaryota</taxon>
        <taxon>Fungi</taxon>
        <taxon>Dikarya</taxon>
        <taxon>Ascomycota</taxon>
        <taxon>Pezizomycotina</taxon>
        <taxon>Sordariomycetes</taxon>
        <taxon>Hypocreomycetidae</taxon>
        <taxon>Glomerellales</taxon>
        <taxon>Glomerellaceae</taxon>
        <taxon>Colletotrichum</taxon>
        <taxon>Colletotrichum destructivum species complex</taxon>
    </lineage>
</organism>
<dbReference type="EMBL" id="PJEX01000137">
    <property type="protein sequence ID" value="TKW54434.1"/>
    <property type="molecule type" value="Genomic_DNA"/>
</dbReference>
<evidence type="ECO:0000256" key="1">
    <source>
        <dbReference type="SAM" id="SignalP"/>
    </source>
</evidence>
<reference evidence="3 4" key="1">
    <citation type="journal article" date="2019" name="PLoS ONE">
        <title>Comparative genome analysis indicates high evolutionary potential of pathogenicity genes in Colletotrichum tanaceti.</title>
        <authorList>
            <person name="Lelwala R.V."/>
            <person name="Korhonen P.K."/>
            <person name="Young N.D."/>
            <person name="Scott J.B."/>
            <person name="Ades P.A."/>
            <person name="Gasser R.B."/>
            <person name="Taylor P.W.J."/>
        </authorList>
    </citation>
    <scope>NUCLEOTIDE SEQUENCE [LARGE SCALE GENOMIC DNA]</scope>
    <source>
        <strain evidence="3">BRIP57314</strain>
    </source>
</reference>